<feature type="domain" description="ABC transporter" evidence="10">
    <location>
        <begin position="1273"/>
        <end position="1502"/>
    </location>
</feature>
<evidence type="ECO:0000256" key="2">
    <source>
        <dbReference type="ARBA" id="ARBA00022448"/>
    </source>
</evidence>
<dbReference type="InterPro" id="IPR050173">
    <property type="entry name" value="ABC_transporter_C-like"/>
</dbReference>
<dbReference type="OrthoDB" id="6500128at2759"/>
<feature type="transmembrane region" description="Helical" evidence="9">
    <location>
        <begin position="107"/>
        <end position="128"/>
    </location>
</feature>
<evidence type="ECO:0000259" key="11">
    <source>
        <dbReference type="PROSITE" id="PS50929"/>
    </source>
</evidence>
<feature type="transmembrane region" description="Helical" evidence="9">
    <location>
        <begin position="69"/>
        <end position="87"/>
    </location>
</feature>
<evidence type="ECO:0000256" key="7">
    <source>
        <dbReference type="ARBA" id="ARBA00022989"/>
    </source>
</evidence>
<feature type="domain" description="ABC transporter" evidence="10">
    <location>
        <begin position="652"/>
        <end position="893"/>
    </location>
</feature>
<dbReference type="InterPro" id="IPR011527">
    <property type="entry name" value="ABC1_TM_dom"/>
</dbReference>
<accession>A0A8H5B166</accession>
<dbReference type="InterPro" id="IPR027417">
    <property type="entry name" value="P-loop_NTPase"/>
</dbReference>
<comment type="subcellular location">
    <subcellularLocation>
        <location evidence="1">Membrane</location>
        <topology evidence="1">Multi-pass membrane protein</topology>
    </subcellularLocation>
</comment>
<feature type="transmembrane region" description="Helical" evidence="9">
    <location>
        <begin position="953"/>
        <end position="978"/>
    </location>
</feature>
<name>A0A8H5B166_9AGAR</name>
<dbReference type="PROSITE" id="PS50893">
    <property type="entry name" value="ABC_TRANSPORTER_2"/>
    <property type="match status" value="2"/>
</dbReference>
<feature type="domain" description="ABC transmembrane type-1" evidence="11">
    <location>
        <begin position="970"/>
        <end position="1236"/>
    </location>
</feature>
<keyword evidence="6" id="KW-0067">ATP-binding</keyword>
<proteinExistence type="predicted"/>
<dbReference type="CDD" id="cd18604">
    <property type="entry name" value="ABC_6TM_VMR1_D2_like"/>
    <property type="match status" value="1"/>
</dbReference>
<organism evidence="12 13">
    <name type="scientific">Psilocybe cf. subviscida</name>
    <dbReference type="NCBI Taxonomy" id="2480587"/>
    <lineage>
        <taxon>Eukaryota</taxon>
        <taxon>Fungi</taxon>
        <taxon>Dikarya</taxon>
        <taxon>Basidiomycota</taxon>
        <taxon>Agaricomycotina</taxon>
        <taxon>Agaricomycetes</taxon>
        <taxon>Agaricomycetidae</taxon>
        <taxon>Agaricales</taxon>
        <taxon>Agaricineae</taxon>
        <taxon>Strophariaceae</taxon>
        <taxon>Psilocybe</taxon>
    </lineage>
</organism>
<protein>
    <recommendedName>
        <fullName evidence="14">P-loop containing nucleoside triphosphate hydrolase protein</fullName>
    </recommendedName>
</protein>
<feature type="transmembrane region" description="Helical" evidence="9">
    <location>
        <begin position="1208"/>
        <end position="1229"/>
    </location>
</feature>
<keyword evidence="4" id="KW-0677">Repeat</keyword>
<dbReference type="InterPro" id="IPR036640">
    <property type="entry name" value="ABC1_TM_sf"/>
</dbReference>
<evidence type="ECO:0000256" key="5">
    <source>
        <dbReference type="ARBA" id="ARBA00022741"/>
    </source>
</evidence>
<evidence type="ECO:0000313" key="12">
    <source>
        <dbReference type="EMBL" id="KAF5313867.1"/>
    </source>
</evidence>
<evidence type="ECO:0000256" key="1">
    <source>
        <dbReference type="ARBA" id="ARBA00004141"/>
    </source>
</evidence>
<dbReference type="CDD" id="cd03244">
    <property type="entry name" value="ABCC_MRP_domain2"/>
    <property type="match status" value="1"/>
</dbReference>
<keyword evidence="2" id="KW-0813">Transport</keyword>
<feature type="transmembrane region" description="Helical" evidence="9">
    <location>
        <begin position="998"/>
        <end position="1020"/>
    </location>
</feature>
<dbReference type="PANTHER" id="PTHR24223">
    <property type="entry name" value="ATP-BINDING CASSETTE SUB-FAMILY C"/>
    <property type="match status" value="1"/>
</dbReference>
<feature type="transmembrane region" description="Helical" evidence="9">
    <location>
        <begin position="430"/>
        <end position="451"/>
    </location>
</feature>
<feature type="transmembrane region" description="Helical" evidence="9">
    <location>
        <begin position="1179"/>
        <end position="1202"/>
    </location>
</feature>
<dbReference type="GO" id="GO:0140359">
    <property type="term" value="F:ABC-type transporter activity"/>
    <property type="evidence" value="ECO:0007669"/>
    <property type="project" value="InterPro"/>
</dbReference>
<evidence type="ECO:0000256" key="4">
    <source>
        <dbReference type="ARBA" id="ARBA00022737"/>
    </source>
</evidence>
<comment type="caution">
    <text evidence="12">The sequence shown here is derived from an EMBL/GenBank/DDBJ whole genome shotgun (WGS) entry which is preliminary data.</text>
</comment>
<dbReference type="GO" id="GO:0016020">
    <property type="term" value="C:membrane"/>
    <property type="evidence" value="ECO:0007669"/>
    <property type="project" value="UniProtKB-SubCell"/>
</dbReference>
<evidence type="ECO:0000313" key="13">
    <source>
        <dbReference type="Proteomes" id="UP000567179"/>
    </source>
</evidence>
<dbReference type="CDD" id="cd03250">
    <property type="entry name" value="ABCC_MRP_domain1"/>
    <property type="match status" value="1"/>
</dbReference>
<dbReference type="GO" id="GO:0016887">
    <property type="term" value="F:ATP hydrolysis activity"/>
    <property type="evidence" value="ECO:0007669"/>
    <property type="project" value="InterPro"/>
</dbReference>
<dbReference type="GO" id="GO:0005524">
    <property type="term" value="F:ATP binding"/>
    <property type="evidence" value="ECO:0007669"/>
    <property type="project" value="UniProtKB-KW"/>
</dbReference>
<dbReference type="CDD" id="cd18596">
    <property type="entry name" value="ABC_6TM_VMR1_D1_like"/>
    <property type="match status" value="1"/>
</dbReference>
<gene>
    <name evidence="12" type="ORF">D9619_013092</name>
</gene>
<dbReference type="PROSITE" id="PS00211">
    <property type="entry name" value="ABC_TRANSPORTER_1"/>
    <property type="match status" value="1"/>
</dbReference>
<dbReference type="SUPFAM" id="SSF52540">
    <property type="entry name" value="P-loop containing nucleoside triphosphate hydrolases"/>
    <property type="match status" value="2"/>
</dbReference>
<keyword evidence="13" id="KW-1185">Reference proteome</keyword>
<dbReference type="PANTHER" id="PTHR24223:SF356">
    <property type="entry name" value="ATP-BINDING CASSETTE TRANSPORTER ABC4"/>
    <property type="match status" value="1"/>
</dbReference>
<dbReference type="SMART" id="SM00382">
    <property type="entry name" value="AAA"/>
    <property type="match status" value="2"/>
</dbReference>
<keyword evidence="8 9" id="KW-0472">Membrane</keyword>
<feature type="transmembrane region" description="Helical" evidence="9">
    <location>
        <begin position="16"/>
        <end position="40"/>
    </location>
</feature>
<dbReference type="InterPro" id="IPR003439">
    <property type="entry name" value="ABC_transporter-like_ATP-bd"/>
</dbReference>
<dbReference type="Pfam" id="PF00664">
    <property type="entry name" value="ABC_membrane"/>
    <property type="match status" value="2"/>
</dbReference>
<dbReference type="InterPro" id="IPR017871">
    <property type="entry name" value="ABC_transporter-like_CS"/>
</dbReference>
<keyword evidence="3 9" id="KW-0812">Transmembrane</keyword>
<evidence type="ECO:0008006" key="14">
    <source>
        <dbReference type="Google" id="ProtNLM"/>
    </source>
</evidence>
<feature type="transmembrane region" description="Helical" evidence="9">
    <location>
        <begin position="135"/>
        <end position="152"/>
    </location>
</feature>
<dbReference type="Gene3D" id="1.20.1560.10">
    <property type="entry name" value="ABC transporter type 1, transmembrane domain"/>
    <property type="match status" value="2"/>
</dbReference>
<reference evidence="12 13" key="1">
    <citation type="journal article" date="2020" name="ISME J.">
        <title>Uncovering the hidden diversity of litter-decomposition mechanisms in mushroom-forming fungi.</title>
        <authorList>
            <person name="Floudas D."/>
            <person name="Bentzer J."/>
            <person name="Ahren D."/>
            <person name="Johansson T."/>
            <person name="Persson P."/>
            <person name="Tunlid A."/>
        </authorList>
    </citation>
    <scope>NUCLEOTIDE SEQUENCE [LARGE SCALE GENOMIC DNA]</scope>
    <source>
        <strain evidence="12 13">CBS 101986</strain>
    </source>
</reference>
<dbReference type="PROSITE" id="PS50929">
    <property type="entry name" value="ABC_TM1F"/>
    <property type="match status" value="2"/>
</dbReference>
<dbReference type="Gene3D" id="3.40.50.300">
    <property type="entry name" value="P-loop containing nucleotide triphosphate hydrolases"/>
    <property type="match status" value="2"/>
</dbReference>
<dbReference type="EMBL" id="JAACJJ010000046">
    <property type="protein sequence ID" value="KAF5313867.1"/>
    <property type="molecule type" value="Genomic_DNA"/>
</dbReference>
<feature type="transmembrane region" description="Helical" evidence="9">
    <location>
        <begin position="1095"/>
        <end position="1116"/>
    </location>
</feature>
<dbReference type="FunFam" id="3.40.50.300:FF:000163">
    <property type="entry name" value="Multidrug resistance-associated protein member 4"/>
    <property type="match status" value="1"/>
</dbReference>
<keyword evidence="7 9" id="KW-1133">Transmembrane helix</keyword>
<sequence length="1518" mass="168711">MMELTMKIKIAMNNTFLIPLAATAVSGTLFAAHLALSYYLEARERRGKDLNGTASRPASRNAVIRFFKTSRFFCVLALFVLSVAAFLQDPDRETSKLSVTLDPQVLVFASPAYTSILAVIAFAAPAWGRTADTHNNIVLLTVFAVYAYRNLWPLATFSEGPKDLEAQGPVLLWTRVVLLGLSSLVIPLFVPREHTPENPEDTVSPAQTASIASLLVYSYIGPLVSEANKVAHLSHDRVPPLPDYDHAERLSQKYFQYLDPVQGTQQRHIFFGLARIFAHYHMLRTQAWDYAFISATIVLQAFANFASPLAVNRILSSLERTGTGAGGDHVRLWAWVACLFLGQLVVSLCFQWYHYLATSALVRAQSILTQLVLEHGLRLRVKADTSNESSSSTKDEDVSKEEKVQDNIAGKINTLVTVDLDNIIGAKDCIMLFVQVPLELTLAGIFLYNVLGWRFERRLSDSALLGCATILILLPVPSYIAVHMQRILATKMQKTDARVQAVTEATGVMRMIKMFGWESRTSRIIKEKREEELRWLWKSKVLSLFTDVINFTIPILTMLVTFALYTLVMKENLTPSKVFSSMPVFTMTRYLLHHTSWLVSQLVKGRVALDRFDAFLRTTELIDEFDDTSAAPQPVARDTAEYEVGDLESDDVELEDIAFVWSKDDVAHGADGGSSSPFKLRIHERVRFKSNAINLIVGPTGCGKTSILMALLGEMKTIRSSPRSRVRLPRAGGVAYAAQESWILNETIRDNIIFGSPYDDERYRKVIHQCALERDLSLFKAGDRTEVGEKGLTLSGGQKARITLARAVYSTAKILLLDDILAALDVHTSKWIVDECLKGDLIRGRTVLLITHNIPLVAPIAEFIVTVGGDGLVREIGSDISSVLHNPAISLESETEALPEESSDRRKTVSEVRDIDDETTDGRLVLDEEMAQGRVGWNAILLFLRSLGGQHPILNFGTWIAGFVFLHGGNLLALWFLGYWGSQYETRPASDIPVTRYLVIYSIILFTSIIVYNIGAAVWYRMTIRSSSTVHSLLVESLLSATLRWLDKTPVSRIISRCTQDIGSLDSSLTLPFSAMIDLALCIIIRLLGPVILTPVLLIPGTIVIIAGVYLGTIYLKAQMSVKREMSNARSPVLAHLGVTTAGLVSIRAYSAQQGAKAESLRRIDHFAKLSRTSWNLNCWVSVRIDFLGTLFTTSLASYLLYTRKLSAANIGFSLNIALEFTIVILWLVRWYNEFEVQANSLERIQEYLEIDHEPKSTSNGKPPASWPSSGHLRVENLSAQYTPDGPKVLHDLSFEIEAGERVGISSLTLSLLRCIITQGNVYYDDILTDRLNLEDLRSNITIIPQMPELLSGTLRRNLDPFDQHDDSTLNNSLRASGLFSLNSEGENNRLSLDSNISAGGNNLSVGQRQIIALARAIIRQSKLLILDEATSAIDHETDSIIQASLRHELGSDVTVLTVAHRLQTIMDADRVMVLDDGRIVEFDSPRTLLAEKGSHFKALVDESGDKEALYAVANSHR</sequence>
<feature type="transmembrane region" description="Helical" evidence="9">
    <location>
        <begin position="290"/>
        <end position="311"/>
    </location>
</feature>
<keyword evidence="5" id="KW-0547">Nucleotide-binding</keyword>
<evidence type="ECO:0000256" key="3">
    <source>
        <dbReference type="ARBA" id="ARBA00022692"/>
    </source>
</evidence>
<evidence type="ECO:0000256" key="9">
    <source>
        <dbReference type="SAM" id="Phobius"/>
    </source>
</evidence>
<evidence type="ECO:0000259" key="10">
    <source>
        <dbReference type="PROSITE" id="PS50893"/>
    </source>
</evidence>
<feature type="transmembrane region" description="Helical" evidence="9">
    <location>
        <begin position="172"/>
        <end position="190"/>
    </location>
</feature>
<dbReference type="InterPro" id="IPR003593">
    <property type="entry name" value="AAA+_ATPase"/>
</dbReference>
<evidence type="ECO:0000256" key="6">
    <source>
        <dbReference type="ARBA" id="ARBA00022840"/>
    </source>
</evidence>
<dbReference type="SUPFAM" id="SSF90123">
    <property type="entry name" value="ABC transporter transmembrane region"/>
    <property type="match status" value="2"/>
</dbReference>
<feature type="transmembrane region" description="Helical" evidence="9">
    <location>
        <begin position="463"/>
        <end position="482"/>
    </location>
</feature>
<evidence type="ECO:0000256" key="8">
    <source>
        <dbReference type="ARBA" id="ARBA00023136"/>
    </source>
</evidence>
<feature type="domain" description="ABC transmembrane type-1" evidence="11">
    <location>
        <begin position="291"/>
        <end position="604"/>
    </location>
</feature>
<feature type="transmembrane region" description="Helical" evidence="9">
    <location>
        <begin position="332"/>
        <end position="353"/>
    </location>
</feature>
<dbReference type="FunFam" id="1.20.1560.10:FF:000013">
    <property type="entry name" value="ABC transporter C family member 2"/>
    <property type="match status" value="1"/>
</dbReference>
<feature type="transmembrane region" description="Helical" evidence="9">
    <location>
        <begin position="548"/>
        <end position="568"/>
    </location>
</feature>
<dbReference type="Proteomes" id="UP000567179">
    <property type="component" value="Unassembled WGS sequence"/>
</dbReference>
<dbReference type="Pfam" id="PF00005">
    <property type="entry name" value="ABC_tran"/>
    <property type="match status" value="2"/>
</dbReference>